<dbReference type="OMA" id="MADREHS"/>
<dbReference type="GO" id="GO:0009653">
    <property type="term" value="P:anatomical structure morphogenesis"/>
    <property type="evidence" value="ECO:0007669"/>
    <property type="project" value="UniProtKB-ARBA"/>
</dbReference>
<dbReference type="InterPro" id="IPR015495">
    <property type="entry name" value="Myb_TF_plants"/>
</dbReference>
<dbReference type="SMR" id="A0A0D3AS69"/>
<dbReference type="OrthoDB" id="1077569at2759"/>
<dbReference type="Pfam" id="PF00249">
    <property type="entry name" value="Myb_DNA-binding"/>
    <property type="match status" value="1"/>
</dbReference>
<evidence type="ECO:0000313" key="9">
    <source>
        <dbReference type="EnsemblPlants" id="Bo2g098940.1"/>
    </source>
</evidence>
<evidence type="ECO:0000256" key="3">
    <source>
        <dbReference type="ARBA" id="ARBA00023015"/>
    </source>
</evidence>
<evidence type="ECO:0000313" key="10">
    <source>
        <dbReference type="Proteomes" id="UP000032141"/>
    </source>
</evidence>
<evidence type="ECO:0000256" key="4">
    <source>
        <dbReference type="ARBA" id="ARBA00023125"/>
    </source>
</evidence>
<dbReference type="EnsemblPlants" id="Bo2g098940.1">
    <property type="protein sequence ID" value="Bo2g098940.1"/>
    <property type="gene ID" value="Bo2g098940"/>
</dbReference>
<dbReference type="GO" id="GO:0048731">
    <property type="term" value="P:system development"/>
    <property type="evidence" value="ECO:0007669"/>
    <property type="project" value="UniProtKB-ARBA"/>
</dbReference>
<dbReference type="AlphaFoldDB" id="A0A0D3AS69"/>
<dbReference type="GO" id="GO:0000976">
    <property type="term" value="F:transcription cis-regulatory region binding"/>
    <property type="evidence" value="ECO:0007669"/>
    <property type="project" value="TreeGrafter"/>
</dbReference>
<feature type="domain" description="Myb-like" evidence="8">
    <location>
        <begin position="30"/>
        <end position="77"/>
    </location>
</feature>
<dbReference type="Gene3D" id="1.10.10.60">
    <property type="entry name" value="Homeodomain-like"/>
    <property type="match status" value="1"/>
</dbReference>
<dbReference type="GO" id="GO:0006355">
    <property type="term" value="P:regulation of DNA-templated transcription"/>
    <property type="evidence" value="ECO:0007669"/>
    <property type="project" value="TreeGrafter"/>
</dbReference>
<dbReference type="InterPro" id="IPR009057">
    <property type="entry name" value="Homeodomain-like_sf"/>
</dbReference>
<dbReference type="SMART" id="SM00717">
    <property type="entry name" value="SANT"/>
    <property type="match status" value="1"/>
</dbReference>
<dbReference type="GO" id="GO:0090558">
    <property type="term" value="P:plant epidermis development"/>
    <property type="evidence" value="ECO:0007669"/>
    <property type="project" value="UniProtKB-ARBA"/>
</dbReference>
<proteinExistence type="predicted"/>
<dbReference type="InterPro" id="IPR001005">
    <property type="entry name" value="SANT/Myb"/>
</dbReference>
<keyword evidence="6" id="KW-0539">Nucleus</keyword>
<keyword evidence="5" id="KW-0804">Transcription</keyword>
<name>A0A0D3AS69_BRAOL</name>
<dbReference type="GO" id="GO:0005634">
    <property type="term" value="C:nucleus"/>
    <property type="evidence" value="ECO:0007669"/>
    <property type="project" value="UniProtKB-SubCell"/>
</dbReference>
<evidence type="ECO:0000256" key="1">
    <source>
        <dbReference type="ARBA" id="ARBA00004123"/>
    </source>
</evidence>
<dbReference type="CDD" id="cd00167">
    <property type="entry name" value="SANT"/>
    <property type="match status" value="1"/>
</dbReference>
<protein>
    <recommendedName>
        <fullName evidence="8">Myb-like domain-containing protein</fullName>
    </recommendedName>
</protein>
<dbReference type="KEGG" id="boe:106325951"/>
<dbReference type="STRING" id="109376.A0A0D3AS69"/>
<comment type="subcellular location">
    <subcellularLocation>
        <location evidence="1">Nucleus</location>
    </subcellularLocation>
</comment>
<evidence type="ECO:0000256" key="7">
    <source>
        <dbReference type="SAM" id="MobiDB-lite"/>
    </source>
</evidence>
<dbReference type="FunFam" id="1.10.10.60:FF:000160">
    <property type="entry name" value="MYB-like transcription factor"/>
    <property type="match status" value="1"/>
</dbReference>
<dbReference type="GO" id="GO:0030154">
    <property type="term" value="P:cell differentiation"/>
    <property type="evidence" value="ECO:0007669"/>
    <property type="project" value="UniProtKB-ARBA"/>
</dbReference>
<organism evidence="9 10">
    <name type="scientific">Brassica oleracea var. oleracea</name>
    <dbReference type="NCBI Taxonomy" id="109376"/>
    <lineage>
        <taxon>Eukaryota</taxon>
        <taxon>Viridiplantae</taxon>
        <taxon>Streptophyta</taxon>
        <taxon>Embryophyta</taxon>
        <taxon>Tracheophyta</taxon>
        <taxon>Spermatophyta</taxon>
        <taxon>Magnoliopsida</taxon>
        <taxon>eudicotyledons</taxon>
        <taxon>Gunneridae</taxon>
        <taxon>Pentapetalae</taxon>
        <taxon>rosids</taxon>
        <taxon>malvids</taxon>
        <taxon>Brassicales</taxon>
        <taxon>Brassicaceae</taxon>
        <taxon>Brassiceae</taxon>
        <taxon>Brassica</taxon>
    </lineage>
</organism>
<reference evidence="9" key="2">
    <citation type="submission" date="2015-03" db="UniProtKB">
        <authorList>
            <consortium name="EnsemblPlants"/>
        </authorList>
    </citation>
    <scope>IDENTIFICATION</scope>
</reference>
<evidence type="ECO:0000256" key="5">
    <source>
        <dbReference type="ARBA" id="ARBA00023163"/>
    </source>
</evidence>
<dbReference type="GeneID" id="106325951"/>
<dbReference type="SUPFAM" id="SSF46689">
    <property type="entry name" value="Homeodomain-like"/>
    <property type="match status" value="1"/>
</dbReference>
<evidence type="ECO:0000256" key="6">
    <source>
        <dbReference type="ARBA" id="ARBA00023242"/>
    </source>
</evidence>
<keyword evidence="10" id="KW-1185">Reference proteome</keyword>
<dbReference type="PANTHER" id="PTHR47998">
    <property type="entry name" value="TRANSCRIPTION FACTOR MYB51-LIKE ISOFORM X1"/>
    <property type="match status" value="1"/>
</dbReference>
<keyword evidence="2" id="KW-0217">Developmental protein</keyword>
<feature type="region of interest" description="Disordered" evidence="7">
    <location>
        <begin position="1"/>
        <end position="20"/>
    </location>
</feature>
<dbReference type="HOGENOM" id="CLU_178021_1_0_1"/>
<dbReference type="RefSeq" id="XP_013619456.1">
    <property type="nucleotide sequence ID" value="XM_013764002.1"/>
</dbReference>
<keyword evidence="4" id="KW-0238">DNA-binding</keyword>
<dbReference type="PANTHER" id="PTHR47998:SF48">
    <property type="entry name" value="MYB-LIKE TRANSCRIPTION FACTOR ETC3"/>
    <property type="match status" value="1"/>
</dbReference>
<keyword evidence="3" id="KW-0805">Transcription regulation</keyword>
<evidence type="ECO:0000256" key="2">
    <source>
        <dbReference type="ARBA" id="ARBA00022473"/>
    </source>
</evidence>
<evidence type="ECO:0000259" key="8">
    <source>
        <dbReference type="SMART" id="SM00717"/>
    </source>
</evidence>
<dbReference type="Proteomes" id="UP000032141">
    <property type="component" value="Chromosome C2"/>
</dbReference>
<accession>A0A0D3AS69</accession>
<dbReference type="Gramene" id="Bo2g098940.1">
    <property type="protein sequence ID" value="Bo2g098940.1"/>
    <property type="gene ID" value="Bo2g098940"/>
</dbReference>
<sequence length="77" mass="8971">MDKHLRTKQTKTSPIVASSSSQEVSSIEWEALNMNQEEEDLVCRMHKLVGDRWELIAGRIPGRTAQEIERFWVMKNN</sequence>
<reference evidence="9 10" key="1">
    <citation type="journal article" date="2014" name="Genome Biol.">
        <title>Transcriptome and methylome profiling reveals relics of genome dominance in the mesopolyploid Brassica oleracea.</title>
        <authorList>
            <person name="Parkin I.A."/>
            <person name="Koh C."/>
            <person name="Tang H."/>
            <person name="Robinson S.J."/>
            <person name="Kagale S."/>
            <person name="Clarke W.E."/>
            <person name="Town C.D."/>
            <person name="Nixon J."/>
            <person name="Krishnakumar V."/>
            <person name="Bidwell S.L."/>
            <person name="Denoeud F."/>
            <person name="Belcram H."/>
            <person name="Links M.G."/>
            <person name="Just J."/>
            <person name="Clarke C."/>
            <person name="Bender T."/>
            <person name="Huebert T."/>
            <person name="Mason A.S."/>
            <person name="Pires J.C."/>
            <person name="Barker G."/>
            <person name="Moore J."/>
            <person name="Walley P.G."/>
            <person name="Manoli S."/>
            <person name="Batley J."/>
            <person name="Edwards D."/>
            <person name="Nelson M.N."/>
            <person name="Wang X."/>
            <person name="Paterson A.H."/>
            <person name="King G."/>
            <person name="Bancroft I."/>
            <person name="Chalhoub B."/>
            <person name="Sharpe A.G."/>
        </authorList>
    </citation>
    <scope>NUCLEOTIDE SEQUENCE</scope>
    <source>
        <strain evidence="9 10">cv. TO1000</strain>
    </source>
</reference>